<reference evidence="3 4" key="1">
    <citation type="submission" date="2018-12" db="EMBL/GenBank/DDBJ databases">
        <authorList>
            <person name="Grouzdev D.S."/>
            <person name="Krutkina M.S."/>
        </authorList>
    </citation>
    <scope>NUCLEOTIDE SEQUENCE [LARGE SCALE GENOMIC DNA]</scope>
    <source>
        <strain evidence="3 4">RmlP026</strain>
    </source>
</reference>
<sequence>MTARHVAVVGGGVVGLCCAAELLRAGHRVTLVEPEPFGGRHGASFGNGAWISPASVVPMAMPGLWRRVPGFLADPLGPLTIRPAALPRLAPWLVRFLLAGATVPRVERTARALAPLLADAPARHAALAAAAGVPELIRRDGLLYAYPSRADFAREALAWRLRRDNGVGWTELDAAALHARVPTLSRRYGFGALVEAGAHCLDPGAYLEALARDLVRRGLAVRRTRATGFAVSGSRLDAVLTVDGPLPCTRAVVAAGIRSGPLAHAAGDRVPLAAERGYHAVIPGATAGPPLPVMPSDGRQANTPTRAGLRVSGQVELAATDAPPDWRRARVLLDHALRTYDGLAGEVGAIEAAGGRVATWMGHRPSTPDGLPVIGRASRCPEVIYAFGHGHVGLAAAPVTAELVSSLVAGARPGTGVAPYDPRRFRLAAGRR</sequence>
<dbReference type="Gene3D" id="3.30.9.10">
    <property type="entry name" value="D-Amino Acid Oxidase, subunit A, domain 2"/>
    <property type="match status" value="1"/>
</dbReference>
<feature type="domain" description="FAD dependent oxidoreductase" evidence="2">
    <location>
        <begin position="5"/>
        <end position="406"/>
    </location>
</feature>
<dbReference type="PANTHER" id="PTHR13847">
    <property type="entry name" value="SARCOSINE DEHYDROGENASE-RELATED"/>
    <property type="match status" value="1"/>
</dbReference>
<reference evidence="3 4" key="2">
    <citation type="submission" date="2019-02" db="EMBL/GenBank/DDBJ databases">
        <title>'Lichenibacterium ramalinii' gen. nov. sp. nov., 'Lichenibacterium minor' gen. nov. sp. nov.</title>
        <authorList>
            <person name="Pankratov T."/>
        </authorList>
    </citation>
    <scope>NUCLEOTIDE SEQUENCE [LARGE SCALE GENOMIC DNA]</scope>
    <source>
        <strain evidence="3 4">RmlP026</strain>
    </source>
</reference>
<keyword evidence="1" id="KW-0560">Oxidoreductase</keyword>
<dbReference type="AlphaFoldDB" id="A0A4Q2U4T6"/>
<dbReference type="OrthoDB" id="9805337at2"/>
<dbReference type="InterPro" id="IPR006076">
    <property type="entry name" value="FAD-dep_OxRdtase"/>
</dbReference>
<dbReference type="Proteomes" id="UP000290759">
    <property type="component" value="Unassembled WGS sequence"/>
</dbReference>
<evidence type="ECO:0000313" key="4">
    <source>
        <dbReference type="Proteomes" id="UP000290759"/>
    </source>
</evidence>
<evidence type="ECO:0000256" key="1">
    <source>
        <dbReference type="ARBA" id="ARBA00023002"/>
    </source>
</evidence>
<name>A0A4Q2U4T6_9HYPH</name>
<comment type="caution">
    <text evidence="3">The sequence shown here is derived from an EMBL/GenBank/DDBJ whole genome shotgun (WGS) entry which is preliminary data.</text>
</comment>
<protein>
    <submittedName>
        <fullName evidence="3">FAD-binding oxidoreductase</fullName>
    </submittedName>
</protein>
<dbReference type="PANTHER" id="PTHR13847:SF289">
    <property type="entry name" value="GLYCINE OXIDASE"/>
    <property type="match status" value="1"/>
</dbReference>
<dbReference type="Pfam" id="PF01266">
    <property type="entry name" value="DAO"/>
    <property type="match status" value="1"/>
</dbReference>
<dbReference type="InterPro" id="IPR036188">
    <property type="entry name" value="FAD/NAD-bd_sf"/>
</dbReference>
<dbReference type="EMBL" id="QYBB01000039">
    <property type="protein sequence ID" value="RYC29806.1"/>
    <property type="molecule type" value="Genomic_DNA"/>
</dbReference>
<dbReference type="GO" id="GO:0005737">
    <property type="term" value="C:cytoplasm"/>
    <property type="evidence" value="ECO:0007669"/>
    <property type="project" value="TreeGrafter"/>
</dbReference>
<evidence type="ECO:0000313" key="3">
    <source>
        <dbReference type="EMBL" id="RYC29806.1"/>
    </source>
</evidence>
<dbReference type="SUPFAM" id="SSF54373">
    <property type="entry name" value="FAD-linked reductases, C-terminal domain"/>
    <property type="match status" value="1"/>
</dbReference>
<accession>A0A4Q2U4T6</accession>
<dbReference type="RefSeq" id="WP_129229049.1">
    <property type="nucleotide sequence ID" value="NZ_QYBB01000039.1"/>
</dbReference>
<dbReference type="Gene3D" id="3.50.50.60">
    <property type="entry name" value="FAD/NAD(P)-binding domain"/>
    <property type="match status" value="2"/>
</dbReference>
<proteinExistence type="predicted"/>
<dbReference type="SUPFAM" id="SSF51905">
    <property type="entry name" value="FAD/NAD(P)-binding domain"/>
    <property type="match status" value="1"/>
</dbReference>
<organism evidence="3 4">
    <name type="scientific">Lichenibacterium minor</name>
    <dbReference type="NCBI Taxonomy" id="2316528"/>
    <lineage>
        <taxon>Bacteria</taxon>
        <taxon>Pseudomonadati</taxon>
        <taxon>Pseudomonadota</taxon>
        <taxon>Alphaproteobacteria</taxon>
        <taxon>Hyphomicrobiales</taxon>
        <taxon>Lichenihabitantaceae</taxon>
        <taxon>Lichenibacterium</taxon>
    </lineage>
</organism>
<gene>
    <name evidence="3" type="ORF">D3273_22010</name>
</gene>
<evidence type="ECO:0000259" key="2">
    <source>
        <dbReference type="Pfam" id="PF01266"/>
    </source>
</evidence>
<keyword evidence="4" id="KW-1185">Reference proteome</keyword>
<dbReference type="GO" id="GO:0016491">
    <property type="term" value="F:oxidoreductase activity"/>
    <property type="evidence" value="ECO:0007669"/>
    <property type="project" value="UniProtKB-KW"/>
</dbReference>